<feature type="chain" id="PRO_5036240240" evidence="1">
    <location>
        <begin position="22"/>
        <end position="153"/>
    </location>
</feature>
<dbReference type="EMBL" id="JACEFO010000277">
    <property type="protein sequence ID" value="KAF8775756.1"/>
    <property type="molecule type" value="Genomic_DNA"/>
</dbReference>
<keyword evidence="1" id="KW-0732">Signal</keyword>
<accession>A0A835FSM5</accession>
<evidence type="ECO:0000313" key="2">
    <source>
        <dbReference type="EMBL" id="KAF8669802.1"/>
    </source>
</evidence>
<dbReference type="AlphaFoldDB" id="A0A835FSM5"/>
<gene>
    <name evidence="3" type="ORF">HU200_004256</name>
    <name evidence="2" type="ORF">HU200_050974</name>
</gene>
<sequence length="153" mass="17073">MSPFVVVAMALVSLSSTIVAASDDCPGARRNITMEAACREAMAGKPMHMFEDCMGLLGARNWVIGRKSIYEANEYVYLKYFLTVFMVKIALDNTSIPGEDKAAYELCVKDYHEVYSAMDRTSDRLERVQKRLPERCGLDLGNECKAALRSVEA</sequence>
<dbReference type="PANTHER" id="PTHR34838:SF2">
    <property type="entry name" value="OS08G0142500 PROTEIN"/>
    <property type="match status" value="1"/>
</dbReference>
<proteinExistence type="predicted"/>
<keyword evidence="4" id="KW-1185">Reference proteome</keyword>
<protein>
    <submittedName>
        <fullName evidence="3">Uncharacterized protein</fullName>
    </submittedName>
</protein>
<comment type="caution">
    <text evidence="3">The sequence shown here is derived from an EMBL/GenBank/DDBJ whole genome shotgun (WGS) entry which is preliminary data.</text>
</comment>
<dbReference type="PANTHER" id="PTHR34838">
    <property type="entry name" value="OS08G0142100 PROTEIN-RELATED"/>
    <property type="match status" value="1"/>
</dbReference>
<dbReference type="Proteomes" id="UP000636709">
    <property type="component" value="Unassembled WGS sequence"/>
</dbReference>
<reference evidence="3" key="1">
    <citation type="submission" date="2020-07" db="EMBL/GenBank/DDBJ databases">
        <title>Genome sequence and genetic diversity analysis of an under-domesticated orphan crop, white fonio (Digitaria exilis).</title>
        <authorList>
            <person name="Bennetzen J.L."/>
            <person name="Chen S."/>
            <person name="Ma X."/>
            <person name="Wang X."/>
            <person name="Yssel A.E.J."/>
            <person name="Chaluvadi S.R."/>
            <person name="Johnson M."/>
            <person name="Gangashetty P."/>
            <person name="Hamidou F."/>
            <person name="Sanogo M.D."/>
            <person name="Zwaenepoel A."/>
            <person name="Wallace J."/>
            <person name="Van De Peer Y."/>
            <person name="Van Deynze A."/>
        </authorList>
    </citation>
    <scope>NUCLEOTIDE SEQUENCE</scope>
    <source>
        <tissue evidence="3">Leaves</tissue>
    </source>
</reference>
<evidence type="ECO:0000256" key="1">
    <source>
        <dbReference type="SAM" id="SignalP"/>
    </source>
</evidence>
<evidence type="ECO:0000313" key="3">
    <source>
        <dbReference type="EMBL" id="KAF8775756.1"/>
    </source>
</evidence>
<name>A0A835FSM5_9POAL</name>
<dbReference type="EMBL" id="JACEFO010002268">
    <property type="protein sequence ID" value="KAF8669802.1"/>
    <property type="molecule type" value="Genomic_DNA"/>
</dbReference>
<evidence type="ECO:0000313" key="4">
    <source>
        <dbReference type="Proteomes" id="UP000636709"/>
    </source>
</evidence>
<feature type="signal peptide" evidence="1">
    <location>
        <begin position="1"/>
        <end position="21"/>
    </location>
</feature>
<organism evidence="3 4">
    <name type="scientific">Digitaria exilis</name>
    <dbReference type="NCBI Taxonomy" id="1010633"/>
    <lineage>
        <taxon>Eukaryota</taxon>
        <taxon>Viridiplantae</taxon>
        <taxon>Streptophyta</taxon>
        <taxon>Embryophyta</taxon>
        <taxon>Tracheophyta</taxon>
        <taxon>Spermatophyta</taxon>
        <taxon>Magnoliopsida</taxon>
        <taxon>Liliopsida</taxon>
        <taxon>Poales</taxon>
        <taxon>Poaceae</taxon>
        <taxon>PACMAD clade</taxon>
        <taxon>Panicoideae</taxon>
        <taxon>Panicodae</taxon>
        <taxon>Paniceae</taxon>
        <taxon>Anthephorinae</taxon>
        <taxon>Digitaria</taxon>
    </lineage>
</organism>